<evidence type="ECO:0008006" key="4">
    <source>
        <dbReference type="Google" id="ProtNLM"/>
    </source>
</evidence>
<accession>A0ABN2BLV4</accession>
<evidence type="ECO:0000313" key="3">
    <source>
        <dbReference type="Proteomes" id="UP001500842"/>
    </source>
</evidence>
<dbReference type="Proteomes" id="UP001500842">
    <property type="component" value="Unassembled WGS sequence"/>
</dbReference>
<evidence type="ECO:0000256" key="1">
    <source>
        <dbReference type="SAM" id="MobiDB-lite"/>
    </source>
</evidence>
<organism evidence="2 3">
    <name type="scientific">Nocardioides humi</name>
    <dbReference type="NCBI Taxonomy" id="449461"/>
    <lineage>
        <taxon>Bacteria</taxon>
        <taxon>Bacillati</taxon>
        <taxon>Actinomycetota</taxon>
        <taxon>Actinomycetes</taxon>
        <taxon>Propionibacteriales</taxon>
        <taxon>Nocardioidaceae</taxon>
        <taxon>Nocardioides</taxon>
    </lineage>
</organism>
<dbReference type="EMBL" id="BAAAOR010000040">
    <property type="protein sequence ID" value="GAA1543324.1"/>
    <property type="molecule type" value="Genomic_DNA"/>
</dbReference>
<evidence type="ECO:0000313" key="2">
    <source>
        <dbReference type="EMBL" id="GAA1543324.1"/>
    </source>
</evidence>
<reference evidence="2 3" key="1">
    <citation type="journal article" date="2019" name="Int. J. Syst. Evol. Microbiol.">
        <title>The Global Catalogue of Microorganisms (GCM) 10K type strain sequencing project: providing services to taxonomists for standard genome sequencing and annotation.</title>
        <authorList>
            <consortium name="The Broad Institute Genomics Platform"/>
            <consortium name="The Broad Institute Genome Sequencing Center for Infectious Disease"/>
            <person name="Wu L."/>
            <person name="Ma J."/>
        </authorList>
    </citation>
    <scope>NUCLEOTIDE SEQUENCE [LARGE SCALE GENOMIC DNA]</scope>
    <source>
        <strain evidence="2 3">JCM 14942</strain>
    </source>
</reference>
<proteinExistence type="predicted"/>
<keyword evidence="3" id="KW-1185">Reference proteome</keyword>
<feature type="region of interest" description="Disordered" evidence="1">
    <location>
        <begin position="1"/>
        <end position="20"/>
    </location>
</feature>
<protein>
    <recommendedName>
        <fullName evidence="4">AP2/ERF domain-containing protein</fullName>
    </recommendedName>
</protein>
<gene>
    <name evidence="2" type="ORF">GCM10009788_52290</name>
</gene>
<sequence>MSAWDLPSSRTPVPVGWGDHESTELDRLARRLSHERTKQVTLGMPEGQKGTRKAKTVKPRRLVCGEWVISFRFDGERHSGRFDTAEEATTWRDQIMKERKNGNTDD</sequence>
<dbReference type="RefSeq" id="WP_141007075.1">
    <property type="nucleotide sequence ID" value="NZ_BAAAOR010000040.1"/>
</dbReference>
<name>A0ABN2BLV4_9ACTN</name>
<comment type="caution">
    <text evidence="2">The sequence shown here is derived from an EMBL/GenBank/DDBJ whole genome shotgun (WGS) entry which is preliminary data.</text>
</comment>
<feature type="region of interest" description="Disordered" evidence="1">
    <location>
        <begin position="36"/>
        <end position="57"/>
    </location>
</feature>